<protein>
    <recommendedName>
        <fullName evidence="2">DUF4136 domain-containing protein</fullName>
    </recommendedName>
</protein>
<proteinExistence type="predicted"/>
<dbReference type="Pfam" id="PF13590">
    <property type="entry name" value="DUF4136"/>
    <property type="match status" value="1"/>
</dbReference>
<feature type="signal peptide" evidence="1">
    <location>
        <begin position="1"/>
        <end position="19"/>
    </location>
</feature>
<dbReference type="EMBL" id="FNQC01000009">
    <property type="protein sequence ID" value="SDZ29127.1"/>
    <property type="molecule type" value="Genomic_DNA"/>
</dbReference>
<dbReference type="Proteomes" id="UP000199663">
    <property type="component" value="Unassembled WGS sequence"/>
</dbReference>
<evidence type="ECO:0000256" key="1">
    <source>
        <dbReference type="SAM" id="SignalP"/>
    </source>
</evidence>
<keyword evidence="1" id="KW-0732">Signal</keyword>
<dbReference type="Gene3D" id="3.30.160.670">
    <property type="match status" value="1"/>
</dbReference>
<dbReference type="InterPro" id="IPR025411">
    <property type="entry name" value="DUF4136"/>
</dbReference>
<dbReference type="RefSeq" id="WP_019598378.1">
    <property type="nucleotide sequence ID" value="NZ_FNQC01000009.1"/>
</dbReference>
<comment type="caution">
    <text evidence="3">The sequence shown here is derived from an EMBL/GenBank/DDBJ whole genome shotgun (WGS) entry which is preliminary data.</text>
</comment>
<evidence type="ECO:0000259" key="2">
    <source>
        <dbReference type="Pfam" id="PF13590"/>
    </source>
</evidence>
<evidence type="ECO:0000313" key="4">
    <source>
        <dbReference type="Proteomes" id="UP000199663"/>
    </source>
</evidence>
<keyword evidence="4" id="KW-1185">Reference proteome</keyword>
<accession>A0A1H3RTU7</accession>
<evidence type="ECO:0000313" key="3">
    <source>
        <dbReference type="EMBL" id="SDZ29127.1"/>
    </source>
</evidence>
<sequence length="183" mass="20918">MKNWVLLIAICIQFSCATAAKITVLPTDKLGFDLDAYQTFGFYGLDVKGDTSNQFQRNVHLLKTAIIQQMENRGLRESPDPKLKINIGIRVEEKIQTRQTGLMTDPGTFNYIGQRRYTWKTEIVEVGRYKKGSIRLDFVDAKQNQVVWMGISEKIIPNKEKKIPSEILKIVDAFFTKINGTSK</sequence>
<name>A0A1H3RTU7_9BACT</name>
<reference evidence="3 4" key="1">
    <citation type="submission" date="2016-10" db="EMBL/GenBank/DDBJ databases">
        <authorList>
            <person name="Varghese N."/>
            <person name="Submissions S."/>
        </authorList>
    </citation>
    <scope>NUCLEOTIDE SEQUENCE [LARGE SCALE GENOMIC DNA]</scope>
    <source>
        <strain evidence="3 4">DSM 17997</strain>
    </source>
</reference>
<feature type="chain" id="PRO_5045350046" description="DUF4136 domain-containing protein" evidence="1">
    <location>
        <begin position="20"/>
        <end position="183"/>
    </location>
</feature>
<organism evidence="3 4">
    <name type="scientific">Rhodonellum ikkaensis</name>
    <dbReference type="NCBI Taxonomy" id="336829"/>
    <lineage>
        <taxon>Bacteria</taxon>
        <taxon>Pseudomonadati</taxon>
        <taxon>Bacteroidota</taxon>
        <taxon>Cytophagia</taxon>
        <taxon>Cytophagales</taxon>
        <taxon>Cytophagaceae</taxon>
        <taxon>Rhodonellum</taxon>
    </lineage>
</organism>
<feature type="domain" description="DUF4136" evidence="2">
    <location>
        <begin position="32"/>
        <end position="177"/>
    </location>
</feature>
<gene>
    <name evidence="3" type="ORF">SAMN05444412_109117</name>
</gene>